<dbReference type="GO" id="GO:0005634">
    <property type="term" value="C:nucleus"/>
    <property type="evidence" value="ECO:0007669"/>
    <property type="project" value="UniProtKB-SubCell"/>
</dbReference>
<evidence type="ECO:0000256" key="5">
    <source>
        <dbReference type="ARBA" id="ARBA00023242"/>
    </source>
</evidence>
<gene>
    <name evidence="7" type="ordered locus">MTR_7g050640</name>
</gene>
<keyword evidence="9" id="KW-1185">Reference proteome</keyword>
<dbReference type="PANTHER" id="PTHR31920">
    <property type="entry name" value="B3 DOMAIN-CONTAINING"/>
    <property type="match status" value="1"/>
</dbReference>
<dbReference type="STRING" id="3880.G7KVW1"/>
<reference evidence="8" key="3">
    <citation type="submission" date="2015-04" db="UniProtKB">
        <authorList>
            <consortium name="EnsemblPlants"/>
        </authorList>
    </citation>
    <scope>IDENTIFICATION</scope>
    <source>
        <strain evidence="8">cv. Jemalong A17</strain>
    </source>
</reference>
<dbReference type="EMBL" id="CM001223">
    <property type="protein sequence ID" value="AES78888.1"/>
    <property type="molecule type" value="Genomic_DNA"/>
</dbReference>
<dbReference type="SMART" id="SM01019">
    <property type="entry name" value="B3"/>
    <property type="match status" value="1"/>
</dbReference>
<evidence type="ECO:0000256" key="1">
    <source>
        <dbReference type="ARBA" id="ARBA00004123"/>
    </source>
</evidence>
<dbReference type="Pfam" id="PF02362">
    <property type="entry name" value="B3"/>
    <property type="match status" value="1"/>
</dbReference>
<dbReference type="EnsemblPlants" id="AES78888">
    <property type="protein sequence ID" value="AES78888"/>
    <property type="gene ID" value="MTR_7g050640"/>
</dbReference>
<proteinExistence type="predicted"/>
<feature type="domain" description="TF-B3" evidence="6">
    <location>
        <begin position="12"/>
        <end position="105"/>
    </location>
</feature>
<evidence type="ECO:0000256" key="2">
    <source>
        <dbReference type="ARBA" id="ARBA00023015"/>
    </source>
</evidence>
<dbReference type="InterPro" id="IPR050655">
    <property type="entry name" value="Plant_B3_domain"/>
</dbReference>
<keyword evidence="3 7" id="KW-0238">DNA-binding</keyword>
<keyword evidence="5" id="KW-0539">Nucleus</keyword>
<protein>
    <submittedName>
        <fullName evidence="7">B3 DNA-binding domain protein</fullName>
    </submittedName>
</protein>
<comment type="subcellular location">
    <subcellularLocation>
        <location evidence="1">Nucleus</location>
    </subcellularLocation>
</comment>
<dbReference type="Gene3D" id="2.40.330.10">
    <property type="entry name" value="DNA-binding pseudobarrel domain"/>
    <property type="match status" value="1"/>
</dbReference>
<dbReference type="PANTHER" id="PTHR31920:SF108">
    <property type="entry name" value="B3 DOMAIN-CONTAINING TRANSCRIPTION FACTOR VRN1-LIKE"/>
    <property type="match status" value="1"/>
</dbReference>
<organism evidence="7 9">
    <name type="scientific">Medicago truncatula</name>
    <name type="common">Barrel medic</name>
    <name type="synonym">Medicago tribuloides</name>
    <dbReference type="NCBI Taxonomy" id="3880"/>
    <lineage>
        <taxon>Eukaryota</taxon>
        <taxon>Viridiplantae</taxon>
        <taxon>Streptophyta</taxon>
        <taxon>Embryophyta</taxon>
        <taxon>Tracheophyta</taxon>
        <taxon>Spermatophyta</taxon>
        <taxon>Magnoliopsida</taxon>
        <taxon>eudicotyledons</taxon>
        <taxon>Gunneridae</taxon>
        <taxon>Pentapetalae</taxon>
        <taxon>rosids</taxon>
        <taxon>fabids</taxon>
        <taxon>Fabales</taxon>
        <taxon>Fabaceae</taxon>
        <taxon>Papilionoideae</taxon>
        <taxon>50 kb inversion clade</taxon>
        <taxon>NPAAA clade</taxon>
        <taxon>Hologalegina</taxon>
        <taxon>IRL clade</taxon>
        <taxon>Trifolieae</taxon>
        <taxon>Medicago</taxon>
    </lineage>
</organism>
<dbReference type="GO" id="GO:0003677">
    <property type="term" value="F:DNA binding"/>
    <property type="evidence" value="ECO:0007669"/>
    <property type="project" value="UniProtKB-KW"/>
</dbReference>
<keyword evidence="2" id="KW-0805">Transcription regulation</keyword>
<accession>G7KVW1</accession>
<dbReference type="CDD" id="cd10017">
    <property type="entry name" value="B3_DNA"/>
    <property type="match status" value="1"/>
</dbReference>
<dbReference type="HOGENOM" id="CLU_2018469_0_0_1"/>
<dbReference type="OMA" id="NFRVIIF"/>
<evidence type="ECO:0000313" key="7">
    <source>
        <dbReference type="EMBL" id="AES78888.1"/>
    </source>
</evidence>
<evidence type="ECO:0000313" key="9">
    <source>
        <dbReference type="Proteomes" id="UP000002051"/>
    </source>
</evidence>
<dbReference type="InterPro" id="IPR015300">
    <property type="entry name" value="DNA-bd_pseudobarrel_sf"/>
</dbReference>
<evidence type="ECO:0000259" key="6">
    <source>
        <dbReference type="PROSITE" id="PS50863"/>
    </source>
</evidence>
<sequence length="116" mass="13934">MANEFPHVKQFHFFKIITIQSLLVGKLMIPRKFVEKYRNCLPNAIYLKTPSGAKWKLDLVKIDGKIWFQKGWKQFAKYHNLAQYHLLIFKYERTSHFHVHIFEKSANRDKIPFPNS</sequence>
<reference evidence="7 9" key="2">
    <citation type="journal article" date="2014" name="BMC Genomics">
        <title>An improved genome release (version Mt4.0) for the model legume Medicago truncatula.</title>
        <authorList>
            <person name="Tang H."/>
            <person name="Krishnakumar V."/>
            <person name="Bidwell S."/>
            <person name="Rosen B."/>
            <person name="Chan A."/>
            <person name="Zhou S."/>
            <person name="Gentzbittel L."/>
            <person name="Childs K.L."/>
            <person name="Yandell M."/>
            <person name="Gundlach H."/>
            <person name="Mayer K.F."/>
            <person name="Schwartz D.C."/>
            <person name="Town C.D."/>
        </authorList>
    </citation>
    <scope>GENOME REANNOTATION</scope>
    <source>
        <strain evidence="8 9">cv. Jemalong A17</strain>
    </source>
</reference>
<dbReference type="AlphaFoldDB" id="G7KVW1"/>
<dbReference type="PaxDb" id="3880-AES78888"/>
<dbReference type="PROSITE" id="PS50863">
    <property type="entry name" value="B3"/>
    <property type="match status" value="1"/>
</dbReference>
<keyword evidence="4" id="KW-0804">Transcription</keyword>
<name>G7KVW1_MEDTR</name>
<dbReference type="SUPFAM" id="SSF101936">
    <property type="entry name" value="DNA-binding pseudobarrel domain"/>
    <property type="match status" value="1"/>
</dbReference>
<evidence type="ECO:0000313" key="8">
    <source>
        <dbReference type="EnsemblPlants" id="AES78888"/>
    </source>
</evidence>
<dbReference type="InterPro" id="IPR003340">
    <property type="entry name" value="B3_DNA-bd"/>
</dbReference>
<evidence type="ECO:0000256" key="3">
    <source>
        <dbReference type="ARBA" id="ARBA00023125"/>
    </source>
</evidence>
<dbReference type="Proteomes" id="UP000002051">
    <property type="component" value="Unassembled WGS sequence"/>
</dbReference>
<reference evidence="7 9" key="1">
    <citation type="journal article" date="2011" name="Nature">
        <title>The Medicago genome provides insight into the evolution of rhizobial symbioses.</title>
        <authorList>
            <person name="Young N.D."/>
            <person name="Debelle F."/>
            <person name="Oldroyd G.E."/>
            <person name="Geurts R."/>
            <person name="Cannon S.B."/>
            <person name="Udvardi M.K."/>
            <person name="Benedito V.A."/>
            <person name="Mayer K.F."/>
            <person name="Gouzy J."/>
            <person name="Schoof H."/>
            <person name="Van de Peer Y."/>
            <person name="Proost S."/>
            <person name="Cook D.R."/>
            <person name="Meyers B.C."/>
            <person name="Spannagl M."/>
            <person name="Cheung F."/>
            <person name="De Mita S."/>
            <person name="Krishnakumar V."/>
            <person name="Gundlach H."/>
            <person name="Zhou S."/>
            <person name="Mudge J."/>
            <person name="Bharti A.K."/>
            <person name="Murray J.D."/>
            <person name="Naoumkina M.A."/>
            <person name="Rosen B."/>
            <person name="Silverstein K.A."/>
            <person name="Tang H."/>
            <person name="Rombauts S."/>
            <person name="Zhao P.X."/>
            <person name="Zhou P."/>
            <person name="Barbe V."/>
            <person name="Bardou P."/>
            <person name="Bechner M."/>
            <person name="Bellec A."/>
            <person name="Berger A."/>
            <person name="Berges H."/>
            <person name="Bidwell S."/>
            <person name="Bisseling T."/>
            <person name="Choisne N."/>
            <person name="Couloux A."/>
            <person name="Denny R."/>
            <person name="Deshpande S."/>
            <person name="Dai X."/>
            <person name="Doyle J.J."/>
            <person name="Dudez A.M."/>
            <person name="Farmer A.D."/>
            <person name="Fouteau S."/>
            <person name="Franken C."/>
            <person name="Gibelin C."/>
            <person name="Gish J."/>
            <person name="Goldstein S."/>
            <person name="Gonzalez A.J."/>
            <person name="Green P.J."/>
            <person name="Hallab A."/>
            <person name="Hartog M."/>
            <person name="Hua A."/>
            <person name="Humphray S.J."/>
            <person name="Jeong D.H."/>
            <person name="Jing Y."/>
            <person name="Jocker A."/>
            <person name="Kenton S.M."/>
            <person name="Kim D.J."/>
            <person name="Klee K."/>
            <person name="Lai H."/>
            <person name="Lang C."/>
            <person name="Lin S."/>
            <person name="Macmil S.L."/>
            <person name="Magdelenat G."/>
            <person name="Matthews L."/>
            <person name="McCorrison J."/>
            <person name="Monaghan E.L."/>
            <person name="Mun J.H."/>
            <person name="Najar F.Z."/>
            <person name="Nicholson C."/>
            <person name="Noirot C."/>
            <person name="O'Bleness M."/>
            <person name="Paule C.R."/>
            <person name="Poulain J."/>
            <person name="Prion F."/>
            <person name="Qin B."/>
            <person name="Qu C."/>
            <person name="Retzel E.F."/>
            <person name="Riddle C."/>
            <person name="Sallet E."/>
            <person name="Samain S."/>
            <person name="Samson N."/>
            <person name="Sanders I."/>
            <person name="Saurat O."/>
            <person name="Scarpelli C."/>
            <person name="Schiex T."/>
            <person name="Segurens B."/>
            <person name="Severin A.J."/>
            <person name="Sherrier D.J."/>
            <person name="Shi R."/>
            <person name="Sims S."/>
            <person name="Singer S.R."/>
            <person name="Sinharoy S."/>
            <person name="Sterck L."/>
            <person name="Viollet A."/>
            <person name="Wang B.B."/>
            <person name="Wang K."/>
            <person name="Wang M."/>
            <person name="Wang X."/>
            <person name="Warfsmann J."/>
            <person name="Weissenbach J."/>
            <person name="White D.D."/>
            <person name="White J.D."/>
            <person name="Wiley G.B."/>
            <person name="Wincker P."/>
            <person name="Xing Y."/>
            <person name="Yang L."/>
            <person name="Yao Z."/>
            <person name="Ying F."/>
            <person name="Zhai J."/>
            <person name="Zhou L."/>
            <person name="Zuber A."/>
            <person name="Denarie J."/>
            <person name="Dixon R.A."/>
            <person name="May G.D."/>
            <person name="Schwartz D.C."/>
            <person name="Rogers J."/>
            <person name="Quetier F."/>
            <person name="Town C.D."/>
            <person name="Roe B.A."/>
        </authorList>
    </citation>
    <scope>NUCLEOTIDE SEQUENCE [LARGE SCALE GENOMIC DNA]</scope>
    <source>
        <strain evidence="7">A17</strain>
        <strain evidence="8 9">cv. Jemalong A17</strain>
    </source>
</reference>
<evidence type="ECO:0000256" key="4">
    <source>
        <dbReference type="ARBA" id="ARBA00023163"/>
    </source>
</evidence>